<dbReference type="InterPro" id="IPR050055">
    <property type="entry name" value="EF-Tu_GTPase"/>
</dbReference>
<dbReference type="InterPro" id="IPR004161">
    <property type="entry name" value="EFTu-like_2"/>
</dbReference>
<sequence length="622" mass="68796">MESLTSTIERMDNTSSELSDPQKIMNINLGVLGHIDSGKTSLCRALSTIASTSAFDKSTQSRTRGITLDLGFSAFIIRIPDWFRSLHPTHPQLQSCAFIQFTLVDCPGHASLMKTIIGGASIIDMMMLVVDAQKLVQTQTAECIVLGELLMDRLVVAMNKVDMFASEERDKMIEQQGKKLRTRFAFTRFGENIPIIPVAANPKPEGAPEEKKALEEDPTLEEYKAAVCGQTESGEPPIGVDELIIAILKHIKLPVRQVKASDPFMFSIDHCFQIKGQGTVMTGTVLSGQVKVGDNIELPILKQEKRVKSMQMFRKPVQSARQGDRLGICVAQLDAALIERGIATTPHSLHSTDLILAIVKKIPYFTEPVKNKSKFHITIGHQTVIGYCLFFTAVNTTYQQQVQFSKAALSEQGLQLGIESEIDYQFVDEVKGAKLVKQQVVAKEEQKGAGEAAIGNIPVYYAAIKLEREIFVQPQSLLIASKLDKDIAAKQCRLAFQGQAISLCNESPVPIFEKLKIVKEKLKIGKVDRVTDARNLIIRDLFQKETSQELFLNKPVTITLPEGISLPGTIIGTFGKSGKQKVYLKDEVTDAAVLEKLAQGEVELKIRVLSKEVAKIRNIKQH</sequence>
<dbReference type="InterPro" id="IPR049394">
    <property type="entry name" value="eEFSec_C"/>
</dbReference>
<dbReference type="Gene3D" id="3.40.50.300">
    <property type="entry name" value="P-loop containing nucleotide triphosphate hydrolases"/>
    <property type="match status" value="1"/>
</dbReference>
<dbReference type="EMBL" id="RRYP01006612">
    <property type="protein sequence ID" value="TNV81074.1"/>
    <property type="molecule type" value="Genomic_DNA"/>
</dbReference>
<dbReference type="InterPro" id="IPR027417">
    <property type="entry name" value="P-loop_NTPase"/>
</dbReference>
<dbReference type="SUPFAM" id="SSF50447">
    <property type="entry name" value="Translation proteins"/>
    <property type="match status" value="1"/>
</dbReference>
<dbReference type="Proteomes" id="UP000785679">
    <property type="component" value="Unassembled WGS sequence"/>
</dbReference>
<evidence type="ECO:0000313" key="3">
    <source>
        <dbReference type="Proteomes" id="UP000785679"/>
    </source>
</evidence>
<dbReference type="PRINTS" id="PR00315">
    <property type="entry name" value="ELONGATNFCT"/>
</dbReference>
<dbReference type="OrthoDB" id="2067at2759"/>
<dbReference type="Pfam" id="PF21208">
    <property type="entry name" value="euk_SelB_III"/>
    <property type="match status" value="1"/>
</dbReference>
<dbReference type="Gene3D" id="2.40.30.10">
    <property type="entry name" value="Translation factors"/>
    <property type="match status" value="2"/>
</dbReference>
<dbReference type="Pfam" id="PF21131">
    <property type="entry name" value="eEFSec_4th"/>
    <property type="match status" value="1"/>
</dbReference>
<organism evidence="2 3">
    <name type="scientific">Halteria grandinella</name>
    <dbReference type="NCBI Taxonomy" id="5974"/>
    <lineage>
        <taxon>Eukaryota</taxon>
        <taxon>Sar</taxon>
        <taxon>Alveolata</taxon>
        <taxon>Ciliophora</taxon>
        <taxon>Intramacronucleata</taxon>
        <taxon>Spirotrichea</taxon>
        <taxon>Stichotrichia</taxon>
        <taxon>Sporadotrichida</taxon>
        <taxon>Halteriidae</taxon>
        <taxon>Halteria</taxon>
    </lineage>
</organism>
<gene>
    <name evidence="2" type="ORF">FGO68_gene8465</name>
</gene>
<accession>A0A8J8NUQ8</accession>
<dbReference type="CDD" id="cd04094">
    <property type="entry name" value="eSelB_III"/>
    <property type="match status" value="1"/>
</dbReference>
<evidence type="ECO:0000313" key="2">
    <source>
        <dbReference type="EMBL" id="TNV81074.1"/>
    </source>
</evidence>
<dbReference type="AlphaFoldDB" id="A0A8J8NUQ8"/>
<dbReference type="Pfam" id="PF00009">
    <property type="entry name" value="GTP_EFTU"/>
    <property type="match status" value="1"/>
</dbReference>
<dbReference type="GO" id="GO:0005525">
    <property type="term" value="F:GTP binding"/>
    <property type="evidence" value="ECO:0007669"/>
    <property type="project" value="InterPro"/>
</dbReference>
<dbReference type="GO" id="GO:0003746">
    <property type="term" value="F:translation elongation factor activity"/>
    <property type="evidence" value="ECO:0007669"/>
    <property type="project" value="TreeGrafter"/>
</dbReference>
<dbReference type="PANTHER" id="PTHR43721">
    <property type="entry name" value="ELONGATION FACTOR TU-RELATED"/>
    <property type="match status" value="1"/>
</dbReference>
<dbReference type="InterPro" id="IPR049393">
    <property type="entry name" value="eEFSec_III"/>
</dbReference>
<dbReference type="PANTHER" id="PTHR43721:SF11">
    <property type="entry name" value="SELENOCYSTEINE-SPECIFIC ELONGATION FACTOR"/>
    <property type="match status" value="1"/>
</dbReference>
<dbReference type="PROSITE" id="PS51722">
    <property type="entry name" value="G_TR_2"/>
    <property type="match status" value="1"/>
</dbReference>
<dbReference type="FunFam" id="2.40.30.10:FF:000052">
    <property type="entry name" value="Selenocysteine-specific elongation factor EF-Sec"/>
    <property type="match status" value="1"/>
</dbReference>
<dbReference type="Pfam" id="PF03144">
    <property type="entry name" value="GTP_EFTU_D2"/>
    <property type="match status" value="1"/>
</dbReference>
<reference evidence="2" key="1">
    <citation type="submission" date="2019-06" db="EMBL/GenBank/DDBJ databases">
        <authorList>
            <person name="Zheng W."/>
        </authorList>
    </citation>
    <scope>NUCLEOTIDE SEQUENCE</scope>
    <source>
        <strain evidence="2">QDHG01</strain>
    </source>
</reference>
<feature type="domain" description="Tr-type G" evidence="1">
    <location>
        <begin position="24"/>
        <end position="255"/>
    </location>
</feature>
<keyword evidence="3" id="KW-1185">Reference proteome</keyword>
<dbReference type="GO" id="GO:0001514">
    <property type="term" value="P:selenocysteine incorporation"/>
    <property type="evidence" value="ECO:0007669"/>
    <property type="project" value="TreeGrafter"/>
</dbReference>
<dbReference type="CDD" id="cd03696">
    <property type="entry name" value="SelB_II"/>
    <property type="match status" value="1"/>
</dbReference>
<protein>
    <recommendedName>
        <fullName evidence="1">Tr-type G domain-containing protein</fullName>
    </recommendedName>
</protein>
<name>A0A8J8NUQ8_HALGN</name>
<dbReference type="SUPFAM" id="SSF52540">
    <property type="entry name" value="P-loop containing nucleoside triphosphate hydrolases"/>
    <property type="match status" value="1"/>
</dbReference>
<evidence type="ECO:0000259" key="1">
    <source>
        <dbReference type="PROSITE" id="PS51722"/>
    </source>
</evidence>
<proteinExistence type="predicted"/>
<dbReference type="InterPro" id="IPR000795">
    <property type="entry name" value="T_Tr_GTP-bd_dom"/>
</dbReference>
<dbReference type="GO" id="GO:0003924">
    <property type="term" value="F:GTPase activity"/>
    <property type="evidence" value="ECO:0007669"/>
    <property type="project" value="InterPro"/>
</dbReference>
<comment type="caution">
    <text evidence="2">The sequence shown here is derived from an EMBL/GenBank/DDBJ whole genome shotgun (WGS) entry which is preliminary data.</text>
</comment>
<dbReference type="InterPro" id="IPR009000">
    <property type="entry name" value="Transl_B-barrel_sf"/>
</dbReference>